<sequence>MMFVKKCLLDPRLGRVALPTANHHRNFSVHLVLAEKHRKLRVHLYRWLLTLLQICIQIFCNKAGENIGLSVRTDHTFGIKSQENPCGSCQQ</sequence>
<keyword evidence="2" id="KW-1185">Reference proteome</keyword>
<gene>
    <name evidence="1" type="ORF">IPOD504_LOCUS13734</name>
</gene>
<name>A0ABN8IU50_9NEOP</name>
<dbReference type="EMBL" id="OW152816">
    <property type="protein sequence ID" value="CAH2067117.1"/>
    <property type="molecule type" value="Genomic_DNA"/>
</dbReference>
<protein>
    <submittedName>
        <fullName evidence="1">Uncharacterized protein</fullName>
    </submittedName>
</protein>
<evidence type="ECO:0000313" key="1">
    <source>
        <dbReference type="EMBL" id="CAH2067117.1"/>
    </source>
</evidence>
<accession>A0ABN8IU50</accession>
<evidence type="ECO:0000313" key="2">
    <source>
        <dbReference type="Proteomes" id="UP000837857"/>
    </source>
</evidence>
<feature type="non-terminal residue" evidence="1">
    <location>
        <position position="91"/>
    </location>
</feature>
<organism evidence="1 2">
    <name type="scientific">Iphiclides podalirius</name>
    <name type="common">scarce swallowtail</name>
    <dbReference type="NCBI Taxonomy" id="110791"/>
    <lineage>
        <taxon>Eukaryota</taxon>
        <taxon>Metazoa</taxon>
        <taxon>Ecdysozoa</taxon>
        <taxon>Arthropoda</taxon>
        <taxon>Hexapoda</taxon>
        <taxon>Insecta</taxon>
        <taxon>Pterygota</taxon>
        <taxon>Neoptera</taxon>
        <taxon>Endopterygota</taxon>
        <taxon>Lepidoptera</taxon>
        <taxon>Glossata</taxon>
        <taxon>Ditrysia</taxon>
        <taxon>Papilionoidea</taxon>
        <taxon>Papilionidae</taxon>
        <taxon>Papilioninae</taxon>
        <taxon>Iphiclides</taxon>
    </lineage>
</organism>
<reference evidence="1" key="1">
    <citation type="submission" date="2022-03" db="EMBL/GenBank/DDBJ databases">
        <authorList>
            <person name="Martin H S."/>
        </authorList>
    </citation>
    <scope>NUCLEOTIDE SEQUENCE</scope>
</reference>
<dbReference type="Proteomes" id="UP000837857">
    <property type="component" value="Chromosome 4"/>
</dbReference>
<proteinExistence type="predicted"/>